<dbReference type="InterPro" id="IPR009229">
    <property type="entry name" value="AgrD"/>
</dbReference>
<reference evidence="1 2" key="1">
    <citation type="submission" date="2020-03" db="EMBL/GenBank/DDBJ databases">
        <title>Soil Listeria distribution.</title>
        <authorList>
            <person name="Liao J."/>
            <person name="Wiedmann M."/>
        </authorList>
    </citation>
    <scope>NUCLEOTIDE SEQUENCE [LARGE SCALE GENOMIC DNA]</scope>
    <source>
        <strain evidence="1 2">FSL L7-0741</strain>
    </source>
</reference>
<evidence type="ECO:0000313" key="2">
    <source>
        <dbReference type="Proteomes" id="UP000535908"/>
    </source>
</evidence>
<dbReference type="RefSeq" id="WP_185410352.1">
    <property type="nucleotide sequence ID" value="NZ_JAARRE010000008.1"/>
</dbReference>
<evidence type="ECO:0000313" key="1">
    <source>
        <dbReference type="EMBL" id="MBC1936903.1"/>
    </source>
</evidence>
<dbReference type="Proteomes" id="UP000535908">
    <property type="component" value="Unassembled WGS sequence"/>
</dbReference>
<sequence length="51" mass="5902">MNKLNFNQKNTKLKEIAEDKFKKLAYKSLVSPCTGLFYEPKVPKALLKTNK</sequence>
<dbReference type="NCBIfam" id="TIGR04223">
    <property type="entry name" value="quorum_AgrD"/>
    <property type="match status" value="1"/>
</dbReference>
<dbReference type="EMBL" id="JAARWN010000011">
    <property type="protein sequence ID" value="MBC1936903.1"/>
    <property type="molecule type" value="Genomic_DNA"/>
</dbReference>
<name>A0A7X0Y519_9LIST</name>
<proteinExistence type="predicted"/>
<organism evidence="1 2">
    <name type="scientific">Listeria grandensis</name>
    <dbReference type="NCBI Taxonomy" id="1494963"/>
    <lineage>
        <taxon>Bacteria</taxon>
        <taxon>Bacillati</taxon>
        <taxon>Bacillota</taxon>
        <taxon>Bacilli</taxon>
        <taxon>Bacillales</taxon>
        <taxon>Listeriaceae</taxon>
        <taxon>Listeria</taxon>
    </lineage>
</organism>
<comment type="caution">
    <text evidence="1">The sequence shown here is derived from an EMBL/GenBank/DDBJ whole genome shotgun (WGS) entry which is preliminary data.</text>
</comment>
<accession>A0A7X0Y519</accession>
<dbReference type="AlphaFoldDB" id="A0A7X0Y519"/>
<gene>
    <name evidence="1" type="ORF">HCA69_11025</name>
</gene>
<protein>
    <submittedName>
        <fullName evidence="1">Cyclic lactone autoinducer peptide</fullName>
    </submittedName>
</protein>